<evidence type="ECO:0000313" key="2">
    <source>
        <dbReference type="EMBL" id="MFD0920913.1"/>
    </source>
</evidence>
<feature type="domain" description="DUF397" evidence="1">
    <location>
        <begin position="25"/>
        <end position="76"/>
    </location>
</feature>
<dbReference type="InterPro" id="IPR007278">
    <property type="entry name" value="DUF397"/>
</dbReference>
<dbReference type="Proteomes" id="UP001597018">
    <property type="component" value="Unassembled WGS sequence"/>
</dbReference>
<evidence type="ECO:0000259" key="1">
    <source>
        <dbReference type="Pfam" id="PF04149"/>
    </source>
</evidence>
<dbReference type="EMBL" id="JBHTIW010000009">
    <property type="protein sequence ID" value="MFD0920913.1"/>
    <property type="molecule type" value="Genomic_DNA"/>
</dbReference>
<accession>A0ABW3FT56</accession>
<sequence>MELGDWQKASYSQPNGNCIEVARIGWRKSSYSSQPVTCVEVGRVPGGAAVRDSKDPDGGYFTTTPTQWSSFLAAVKNGRFDA</sequence>
<comment type="caution">
    <text evidence="2">The sequence shown here is derived from an EMBL/GenBank/DDBJ whole genome shotgun (WGS) entry which is preliminary data.</text>
</comment>
<keyword evidence="3" id="KW-1185">Reference proteome</keyword>
<dbReference type="RefSeq" id="WP_263250489.1">
    <property type="nucleotide sequence ID" value="NZ_BAABLT010000011.1"/>
</dbReference>
<proteinExistence type="predicted"/>
<protein>
    <submittedName>
        <fullName evidence="2">DUF397 domain-containing protein</fullName>
    </submittedName>
</protein>
<reference evidence="3" key="1">
    <citation type="journal article" date="2019" name="Int. J. Syst. Evol. Microbiol.">
        <title>The Global Catalogue of Microorganisms (GCM) 10K type strain sequencing project: providing services to taxonomists for standard genome sequencing and annotation.</title>
        <authorList>
            <consortium name="The Broad Institute Genomics Platform"/>
            <consortium name="The Broad Institute Genome Sequencing Center for Infectious Disease"/>
            <person name="Wu L."/>
            <person name="Ma J."/>
        </authorList>
    </citation>
    <scope>NUCLEOTIDE SEQUENCE [LARGE SCALE GENOMIC DNA]</scope>
    <source>
        <strain evidence="3">CCUG 56401</strain>
    </source>
</reference>
<name>A0ABW3FT56_9PSEU</name>
<evidence type="ECO:0000313" key="3">
    <source>
        <dbReference type="Proteomes" id="UP001597018"/>
    </source>
</evidence>
<feature type="domain" description="DUF397" evidence="1">
    <location>
        <begin position="5"/>
        <end position="23"/>
    </location>
</feature>
<gene>
    <name evidence="2" type="ORF">ACFQ16_14265</name>
</gene>
<organism evidence="2 3">
    <name type="scientific">Saccharopolyspora rosea</name>
    <dbReference type="NCBI Taxonomy" id="524884"/>
    <lineage>
        <taxon>Bacteria</taxon>
        <taxon>Bacillati</taxon>
        <taxon>Actinomycetota</taxon>
        <taxon>Actinomycetes</taxon>
        <taxon>Pseudonocardiales</taxon>
        <taxon>Pseudonocardiaceae</taxon>
        <taxon>Saccharopolyspora</taxon>
    </lineage>
</organism>
<dbReference type="Pfam" id="PF04149">
    <property type="entry name" value="DUF397"/>
    <property type="match status" value="2"/>
</dbReference>